<dbReference type="RefSeq" id="WP_376982677.1">
    <property type="nucleotide sequence ID" value="NZ_JBHLSV010000027.1"/>
</dbReference>
<feature type="domain" description="UvrD-like helicase ATP-binding" evidence="6">
    <location>
        <begin position="184"/>
        <end position="561"/>
    </location>
</feature>
<dbReference type="InterPro" id="IPR027351">
    <property type="entry name" value="(+)RNA_virus_helicase_core_dom"/>
</dbReference>
<keyword evidence="4 5" id="KW-0067">ATP-binding</keyword>
<keyword evidence="2 5" id="KW-0378">Hydrolase</keyword>
<evidence type="ECO:0000256" key="4">
    <source>
        <dbReference type="ARBA" id="ARBA00022840"/>
    </source>
</evidence>
<evidence type="ECO:0000313" key="7">
    <source>
        <dbReference type="EMBL" id="MFC0675647.1"/>
    </source>
</evidence>
<dbReference type="InterPro" id="IPR027417">
    <property type="entry name" value="P-loop_NTPase"/>
</dbReference>
<organism evidence="7 8">
    <name type="scientific">Brachybacterium hainanense</name>
    <dbReference type="NCBI Taxonomy" id="1541174"/>
    <lineage>
        <taxon>Bacteria</taxon>
        <taxon>Bacillati</taxon>
        <taxon>Actinomycetota</taxon>
        <taxon>Actinomycetes</taxon>
        <taxon>Micrococcales</taxon>
        <taxon>Dermabacteraceae</taxon>
        <taxon>Brachybacterium</taxon>
    </lineage>
</organism>
<accession>A0ABV6RF83</accession>
<sequence>MSTAERDAAAAQQVGEEQRALDAMHARVEAERAERIAARATVLARTPEDASESVTREAEAHRFQERIRQLEAAVHALCFGRIDPSGGGRGLHIGRIGLRDAHGETLLVDWRAEAARPFYAATPAEPLGLRRRRHLRLQGRTIEDVSDEILDGSAPLPGDLVGDGPLAEALSGARTGRMREAASTLQAEQDRIVRSPHRGITVVDGGPGTGKTIVALHRAAYVLYAWPAIAGRGVLVHGPNRRFLRYISDVLPSLGENDVQLATLEDLVGEQATRSEPHRIARLKGRAEFADLLAAAVRAHQVRAEPITLRTAHGTATLPATVVEAARRTALQDDRGHEPARAVLLETLVDDLVHELEEAAAQEEAEFEHELATQLGLDLDRAVAGDLGRLGPTTAASPAEDIDWDLIQADLLEDPGLAQQVTALWPVLRAADLLRDVLADLPALRAAFPDAPAADLESIAASAHDRGWTIADLSLLDEARALVDGPPPHVFGHVVVDEAQQLSPMHWRAIMRRCPERSMTIVGDLAQAGPTTSVRSWVDALAPFVEDRFEHRTLTINYRTTAEILEATRPLLARIAPEQRLSTSIRHGQAPQQVAAGAAGLDAALRELVAQLTAEHPGELIGVITRADAVVDVEAAVIGAPDARGLEFDTVIIVDPAGIEAAGEAGPRDLYVAMTRATRRLISLVPGE</sequence>
<dbReference type="PROSITE" id="PS51198">
    <property type="entry name" value="UVRD_HELICASE_ATP_BIND"/>
    <property type="match status" value="1"/>
</dbReference>
<dbReference type="Proteomes" id="UP001589793">
    <property type="component" value="Unassembled WGS sequence"/>
</dbReference>
<evidence type="ECO:0000256" key="1">
    <source>
        <dbReference type="ARBA" id="ARBA00022741"/>
    </source>
</evidence>
<evidence type="ECO:0000256" key="2">
    <source>
        <dbReference type="ARBA" id="ARBA00022801"/>
    </source>
</evidence>
<dbReference type="Pfam" id="PF01443">
    <property type="entry name" value="Viral_helicase1"/>
    <property type="match status" value="1"/>
</dbReference>
<dbReference type="SUPFAM" id="SSF52540">
    <property type="entry name" value="P-loop containing nucleoside triphosphate hydrolases"/>
    <property type="match status" value="1"/>
</dbReference>
<feature type="binding site" evidence="5">
    <location>
        <begin position="205"/>
        <end position="212"/>
    </location>
    <ligand>
        <name>ATP</name>
        <dbReference type="ChEBI" id="CHEBI:30616"/>
    </ligand>
</feature>
<gene>
    <name evidence="7" type="ORF">ACFFF6_16990</name>
</gene>
<evidence type="ECO:0000256" key="3">
    <source>
        <dbReference type="ARBA" id="ARBA00022806"/>
    </source>
</evidence>
<keyword evidence="3 5" id="KW-0347">Helicase</keyword>
<evidence type="ECO:0000259" key="6">
    <source>
        <dbReference type="PROSITE" id="PS51198"/>
    </source>
</evidence>
<dbReference type="EMBL" id="JBHLSV010000027">
    <property type="protein sequence ID" value="MFC0675647.1"/>
    <property type="molecule type" value="Genomic_DNA"/>
</dbReference>
<dbReference type="PANTHER" id="PTHR11070">
    <property type="entry name" value="UVRD / RECB / PCRA DNA HELICASE FAMILY MEMBER"/>
    <property type="match status" value="1"/>
</dbReference>
<proteinExistence type="predicted"/>
<comment type="caution">
    <text evidence="7">The sequence shown here is derived from an EMBL/GenBank/DDBJ whole genome shotgun (WGS) entry which is preliminary data.</text>
</comment>
<name>A0ABV6RF83_9MICO</name>
<dbReference type="InterPro" id="IPR000212">
    <property type="entry name" value="DNA_helicase_UvrD/REP"/>
</dbReference>
<dbReference type="PANTHER" id="PTHR11070:SF45">
    <property type="entry name" value="DNA 3'-5' HELICASE"/>
    <property type="match status" value="1"/>
</dbReference>
<protein>
    <submittedName>
        <fullName evidence="7">HelD family protein</fullName>
    </submittedName>
</protein>
<keyword evidence="8" id="KW-1185">Reference proteome</keyword>
<keyword evidence="1 5" id="KW-0547">Nucleotide-binding</keyword>
<dbReference type="Gene3D" id="3.40.50.300">
    <property type="entry name" value="P-loop containing nucleotide triphosphate hydrolases"/>
    <property type="match status" value="3"/>
</dbReference>
<evidence type="ECO:0000256" key="5">
    <source>
        <dbReference type="PROSITE-ProRule" id="PRU00560"/>
    </source>
</evidence>
<dbReference type="InterPro" id="IPR014016">
    <property type="entry name" value="UvrD-like_ATP-bd"/>
</dbReference>
<evidence type="ECO:0000313" key="8">
    <source>
        <dbReference type="Proteomes" id="UP001589793"/>
    </source>
</evidence>
<reference evidence="7 8" key="1">
    <citation type="submission" date="2024-09" db="EMBL/GenBank/DDBJ databases">
        <authorList>
            <person name="Sun Q."/>
            <person name="Mori K."/>
        </authorList>
    </citation>
    <scope>NUCLEOTIDE SEQUENCE [LARGE SCALE GENOMIC DNA]</scope>
    <source>
        <strain evidence="7 8">CICC 10874</strain>
    </source>
</reference>